<keyword evidence="1" id="KW-0472">Membrane</keyword>
<keyword evidence="3" id="KW-1185">Reference proteome</keyword>
<evidence type="ECO:0000313" key="3">
    <source>
        <dbReference type="Proteomes" id="UP000092460"/>
    </source>
</evidence>
<accession>A0A1B0BIY7</accession>
<organism evidence="2 3">
    <name type="scientific">Glossina palpalis gambiensis</name>
    <dbReference type="NCBI Taxonomy" id="67801"/>
    <lineage>
        <taxon>Eukaryota</taxon>
        <taxon>Metazoa</taxon>
        <taxon>Ecdysozoa</taxon>
        <taxon>Arthropoda</taxon>
        <taxon>Hexapoda</taxon>
        <taxon>Insecta</taxon>
        <taxon>Pterygota</taxon>
        <taxon>Neoptera</taxon>
        <taxon>Endopterygota</taxon>
        <taxon>Diptera</taxon>
        <taxon>Brachycera</taxon>
        <taxon>Muscomorpha</taxon>
        <taxon>Hippoboscoidea</taxon>
        <taxon>Glossinidae</taxon>
        <taxon>Glossina</taxon>
    </lineage>
</organism>
<dbReference type="VEuPathDB" id="VectorBase:GPPI031687"/>
<dbReference type="Proteomes" id="UP000092460">
    <property type="component" value="Unassembled WGS sequence"/>
</dbReference>
<dbReference type="EnsemblMetazoa" id="GPPI031687-RA">
    <property type="protein sequence ID" value="GPPI031687-PA"/>
    <property type="gene ID" value="GPPI031687"/>
</dbReference>
<keyword evidence="1" id="KW-0812">Transmembrane</keyword>
<evidence type="ECO:0000313" key="2">
    <source>
        <dbReference type="EnsemblMetazoa" id="GPPI031687-PA"/>
    </source>
</evidence>
<protein>
    <submittedName>
        <fullName evidence="2">Uncharacterized protein</fullName>
    </submittedName>
</protein>
<dbReference type="AlphaFoldDB" id="A0A1B0BIY7"/>
<name>A0A1B0BIY7_9MUSC</name>
<proteinExistence type="predicted"/>
<reference evidence="2" key="2">
    <citation type="submission" date="2020-05" db="UniProtKB">
        <authorList>
            <consortium name="EnsemblMetazoa"/>
        </authorList>
    </citation>
    <scope>IDENTIFICATION</scope>
    <source>
        <strain evidence="2">IAEA</strain>
    </source>
</reference>
<feature type="transmembrane region" description="Helical" evidence="1">
    <location>
        <begin position="31"/>
        <end position="53"/>
    </location>
</feature>
<sequence length="154" mass="16934">MNAKNGWQPYCTVTVTFLILSLTDNIAADSVVSLVVVITTATVAAANTTIFWLPRITDDIEENLGSPVNHTVQYAITLIKIKEKWNLPQTVLLGSTNAAYPRRETIKLFIAQHCNVAKGKKAPVVLARTICDDLNVVINRADLLDGETKNKKKT</sequence>
<keyword evidence="1" id="KW-1133">Transmembrane helix</keyword>
<reference evidence="3" key="1">
    <citation type="submission" date="2015-01" db="EMBL/GenBank/DDBJ databases">
        <authorList>
            <person name="Aksoy S."/>
            <person name="Warren W."/>
            <person name="Wilson R.K."/>
        </authorList>
    </citation>
    <scope>NUCLEOTIDE SEQUENCE [LARGE SCALE GENOMIC DNA]</scope>
    <source>
        <strain evidence="3">IAEA</strain>
    </source>
</reference>
<evidence type="ECO:0000256" key="1">
    <source>
        <dbReference type="SAM" id="Phobius"/>
    </source>
</evidence>
<dbReference type="EMBL" id="JXJN01015250">
    <property type="status" value="NOT_ANNOTATED_CDS"/>
    <property type="molecule type" value="Genomic_DNA"/>
</dbReference>